<dbReference type="AlphaFoldDB" id="A0A2P8C5T2"/>
<sequence>MKWNRRTVTTGLILLMGSWILAGCQGKPADILRQTEDRMNRMQSVGYETTIHTFQREMGTDKLDSALCYFDFTSSDSILGARYRFMTGNGEQVFNGHQFFQSNPFDKTVIYSNHQVAFDVNSSTYLINSVYVLRKLLPEMIDNPDITITRQKDRTIRKQECWVVSIDMKNLWIDPNANHQLKRVPGKTYHYVLAVSKRAGLPVQFRWNYPDNKGYWESTFRYLGIDQGMEKSAWSYDRFPKSYLRMSKQEYFASLKNRAQVKTGQVAPLWELPALKGGFVSLKELKGKPVLLEFWFPYCQGDDEATAFLNKLHELDGKNELAIYGIEMTGKEASNLKTYVGKQKRLYPTLYQGRSVATEYGVDVAPAFFLIDGTGKIVYVSTGLNKAALAQALKTTLERHP</sequence>
<dbReference type="PROSITE" id="PS51352">
    <property type="entry name" value="THIOREDOXIN_2"/>
    <property type="match status" value="1"/>
</dbReference>
<dbReference type="PANTHER" id="PTHR42852:SF13">
    <property type="entry name" value="PROTEIN DIPZ"/>
    <property type="match status" value="1"/>
</dbReference>
<dbReference type="Pfam" id="PF00578">
    <property type="entry name" value="AhpC-TSA"/>
    <property type="match status" value="1"/>
</dbReference>
<dbReference type="InterPro" id="IPR000866">
    <property type="entry name" value="AhpC/TSA"/>
</dbReference>
<organism evidence="3 4">
    <name type="scientific">Prolixibacter denitrificans</name>
    <dbReference type="NCBI Taxonomy" id="1541063"/>
    <lineage>
        <taxon>Bacteria</taxon>
        <taxon>Pseudomonadati</taxon>
        <taxon>Bacteroidota</taxon>
        <taxon>Bacteroidia</taxon>
        <taxon>Marinilabiliales</taxon>
        <taxon>Prolixibacteraceae</taxon>
        <taxon>Prolixibacter</taxon>
    </lineage>
</organism>
<dbReference type="Gene3D" id="3.40.30.10">
    <property type="entry name" value="Glutaredoxin"/>
    <property type="match status" value="1"/>
</dbReference>
<dbReference type="InterPro" id="IPR013766">
    <property type="entry name" value="Thioredoxin_domain"/>
</dbReference>
<dbReference type="RefSeq" id="WP_106543923.1">
    <property type="nucleotide sequence ID" value="NZ_BLAU01000001.1"/>
</dbReference>
<dbReference type="PROSITE" id="PS51257">
    <property type="entry name" value="PROKAR_LIPOPROTEIN"/>
    <property type="match status" value="1"/>
</dbReference>
<dbReference type="OrthoDB" id="9815205at2"/>
<dbReference type="InterPro" id="IPR050553">
    <property type="entry name" value="Thioredoxin_ResA/DsbE_sf"/>
</dbReference>
<dbReference type="PANTHER" id="PTHR42852">
    <property type="entry name" value="THIOL:DISULFIDE INTERCHANGE PROTEIN DSBE"/>
    <property type="match status" value="1"/>
</dbReference>
<dbReference type="Proteomes" id="UP000396862">
    <property type="component" value="Unassembled WGS sequence"/>
</dbReference>
<dbReference type="EMBL" id="PYGC01000018">
    <property type="protein sequence ID" value="PSK80324.1"/>
    <property type="molecule type" value="Genomic_DNA"/>
</dbReference>
<reference evidence="3 4" key="1">
    <citation type="submission" date="2018-03" db="EMBL/GenBank/DDBJ databases">
        <title>Genomic Encyclopedia of Archaeal and Bacterial Type Strains, Phase II (KMG-II): from individual species to whole genera.</title>
        <authorList>
            <person name="Goeker M."/>
        </authorList>
    </citation>
    <scope>NUCLEOTIDE SEQUENCE [LARGE SCALE GENOMIC DNA]</scope>
    <source>
        <strain evidence="3 4">DSM 27267</strain>
    </source>
</reference>
<dbReference type="Proteomes" id="UP000240621">
    <property type="component" value="Unassembled WGS sequence"/>
</dbReference>
<evidence type="ECO:0000313" key="2">
    <source>
        <dbReference type="EMBL" id="GET23134.1"/>
    </source>
</evidence>
<dbReference type="GO" id="GO:0016491">
    <property type="term" value="F:oxidoreductase activity"/>
    <property type="evidence" value="ECO:0007669"/>
    <property type="project" value="InterPro"/>
</dbReference>
<comment type="caution">
    <text evidence="3">The sequence shown here is derived from an EMBL/GenBank/DDBJ whole genome shotgun (WGS) entry which is preliminary data.</text>
</comment>
<keyword evidence="5" id="KW-1185">Reference proteome</keyword>
<dbReference type="EMBL" id="BLAU01000001">
    <property type="protein sequence ID" value="GET23134.1"/>
    <property type="molecule type" value="Genomic_DNA"/>
</dbReference>
<protein>
    <submittedName>
        <fullName evidence="3">Peroxiredoxin</fullName>
    </submittedName>
</protein>
<dbReference type="GO" id="GO:0016209">
    <property type="term" value="F:antioxidant activity"/>
    <property type="evidence" value="ECO:0007669"/>
    <property type="project" value="InterPro"/>
</dbReference>
<evidence type="ECO:0000313" key="5">
    <source>
        <dbReference type="Proteomes" id="UP000396862"/>
    </source>
</evidence>
<accession>A0A2P8C5T2</accession>
<feature type="domain" description="Thioredoxin" evidence="1">
    <location>
        <begin position="261"/>
        <end position="398"/>
    </location>
</feature>
<evidence type="ECO:0000313" key="3">
    <source>
        <dbReference type="EMBL" id="PSK80324.1"/>
    </source>
</evidence>
<name>A0A2P8C5T2_9BACT</name>
<dbReference type="CDD" id="cd02966">
    <property type="entry name" value="TlpA_like_family"/>
    <property type="match status" value="1"/>
</dbReference>
<proteinExistence type="predicted"/>
<dbReference type="InterPro" id="IPR036249">
    <property type="entry name" value="Thioredoxin-like_sf"/>
</dbReference>
<dbReference type="SUPFAM" id="SSF52833">
    <property type="entry name" value="Thioredoxin-like"/>
    <property type="match status" value="1"/>
</dbReference>
<evidence type="ECO:0000259" key="1">
    <source>
        <dbReference type="PROSITE" id="PS51352"/>
    </source>
</evidence>
<reference evidence="2 5" key="2">
    <citation type="submission" date="2019-10" db="EMBL/GenBank/DDBJ databases">
        <title>Prolixibacter strains distinguished by the presence of nitrate reductase genes were adept at nitrate-dependent anaerobic corrosion of metallic iron and carbon steel.</title>
        <authorList>
            <person name="Iino T."/>
            <person name="Shono N."/>
            <person name="Ito K."/>
            <person name="Nakamura R."/>
            <person name="Sueoka K."/>
            <person name="Harayama S."/>
            <person name="Ohkuma M."/>
        </authorList>
    </citation>
    <scope>NUCLEOTIDE SEQUENCE [LARGE SCALE GENOMIC DNA]</scope>
    <source>
        <strain evidence="2 5">MIC1-1</strain>
    </source>
</reference>
<evidence type="ECO:0000313" key="4">
    <source>
        <dbReference type="Proteomes" id="UP000240621"/>
    </source>
</evidence>
<gene>
    <name evidence="3" type="ORF">CLV93_11827</name>
    <name evidence="2" type="ORF">JCM18694_33800</name>
</gene>